<accession>K5VHI8</accession>
<name>K5VHI8_PHACS</name>
<dbReference type="GeneID" id="18918754"/>
<evidence type="ECO:0000313" key="3">
    <source>
        <dbReference type="Proteomes" id="UP000008370"/>
    </source>
</evidence>
<reference evidence="2 3" key="1">
    <citation type="journal article" date="2012" name="BMC Genomics">
        <title>Comparative genomics of the white-rot fungi, Phanerochaete carnosa and P. chrysosporium, to elucidate the genetic basis of the distinct wood types they colonize.</title>
        <authorList>
            <person name="Suzuki H."/>
            <person name="MacDonald J."/>
            <person name="Syed K."/>
            <person name="Salamov A."/>
            <person name="Hori C."/>
            <person name="Aerts A."/>
            <person name="Henrissat B."/>
            <person name="Wiebenga A."/>
            <person name="vanKuyk P.A."/>
            <person name="Barry K."/>
            <person name="Lindquist E."/>
            <person name="LaButti K."/>
            <person name="Lapidus A."/>
            <person name="Lucas S."/>
            <person name="Coutinho P."/>
            <person name="Gong Y."/>
            <person name="Samejima M."/>
            <person name="Mahadevan R."/>
            <person name="Abou-Zaid M."/>
            <person name="de Vries R.P."/>
            <person name="Igarashi K."/>
            <person name="Yadav J.S."/>
            <person name="Grigoriev I.V."/>
            <person name="Master E.R."/>
        </authorList>
    </citation>
    <scope>NUCLEOTIDE SEQUENCE [LARGE SCALE GENOMIC DNA]</scope>
    <source>
        <strain evidence="2 3">HHB-10118-sp</strain>
    </source>
</reference>
<dbReference type="AlphaFoldDB" id="K5VHI8"/>
<dbReference type="Proteomes" id="UP000008370">
    <property type="component" value="Unassembled WGS sequence"/>
</dbReference>
<evidence type="ECO:0000313" key="2">
    <source>
        <dbReference type="EMBL" id="EKM50708.1"/>
    </source>
</evidence>
<protein>
    <submittedName>
        <fullName evidence="2">Uncharacterized protein</fullName>
    </submittedName>
</protein>
<sequence length="72" mass="8156">MSRLMLNLHRTATDLSRNYGATTMEFRSAVFMSHFGTMGMHANSVYEEYTAWSSRGSGGTQATSDDYEMRDM</sequence>
<dbReference type="EMBL" id="JH930478">
    <property type="protein sequence ID" value="EKM50708.1"/>
    <property type="molecule type" value="Genomic_DNA"/>
</dbReference>
<dbReference type="HOGENOM" id="CLU_2723012_0_0_1"/>
<feature type="region of interest" description="Disordered" evidence="1">
    <location>
        <begin position="53"/>
        <end position="72"/>
    </location>
</feature>
<gene>
    <name evidence="2" type="ORF">PHACADRAFT_264142</name>
</gene>
<feature type="compositionally biased region" description="Polar residues" evidence="1">
    <location>
        <begin position="53"/>
        <end position="64"/>
    </location>
</feature>
<keyword evidence="3" id="KW-1185">Reference proteome</keyword>
<dbReference type="InParanoid" id="K5VHI8"/>
<organism evidence="2 3">
    <name type="scientific">Phanerochaete carnosa (strain HHB-10118-sp)</name>
    <name type="common">White-rot fungus</name>
    <name type="synonym">Peniophora carnosa</name>
    <dbReference type="NCBI Taxonomy" id="650164"/>
    <lineage>
        <taxon>Eukaryota</taxon>
        <taxon>Fungi</taxon>
        <taxon>Dikarya</taxon>
        <taxon>Basidiomycota</taxon>
        <taxon>Agaricomycotina</taxon>
        <taxon>Agaricomycetes</taxon>
        <taxon>Polyporales</taxon>
        <taxon>Phanerochaetaceae</taxon>
        <taxon>Phanerochaete</taxon>
    </lineage>
</organism>
<evidence type="ECO:0000256" key="1">
    <source>
        <dbReference type="SAM" id="MobiDB-lite"/>
    </source>
</evidence>
<dbReference type="RefSeq" id="XP_007400972.1">
    <property type="nucleotide sequence ID" value="XM_007400910.1"/>
</dbReference>
<dbReference type="KEGG" id="pco:PHACADRAFT_264142"/>
<proteinExistence type="predicted"/>